<name>A0A0Q3VID9_9BACI</name>
<accession>A0A0Q3VID9</accession>
<evidence type="ECO:0000313" key="1">
    <source>
        <dbReference type="EMBL" id="KQL20474.1"/>
    </source>
</evidence>
<dbReference type="RefSeq" id="WP_056685626.1">
    <property type="nucleotide sequence ID" value="NZ_LJIX01000006.1"/>
</dbReference>
<reference evidence="1 2" key="1">
    <citation type="submission" date="2015-09" db="EMBL/GenBank/DDBJ databases">
        <title>Genome sequencing project for genomic taxonomy and phylogenomics of Bacillus-like bacteria.</title>
        <authorList>
            <person name="Liu B."/>
            <person name="Wang J."/>
            <person name="Zhu Y."/>
            <person name="Liu G."/>
            <person name="Chen Q."/>
            <person name="Chen Z."/>
            <person name="Lan J."/>
            <person name="Che J."/>
            <person name="Ge C."/>
            <person name="Shi H."/>
            <person name="Pan Z."/>
            <person name="Liu X."/>
        </authorList>
    </citation>
    <scope>NUCLEOTIDE SEQUENCE [LARGE SCALE GENOMIC DNA]</scope>
    <source>
        <strain evidence="1 2">FJAT-18043</strain>
    </source>
</reference>
<gene>
    <name evidence="1" type="ORF">AN957_19040</name>
</gene>
<dbReference type="Proteomes" id="UP000050996">
    <property type="component" value="Unassembled WGS sequence"/>
</dbReference>
<comment type="caution">
    <text evidence="1">The sequence shown here is derived from an EMBL/GenBank/DDBJ whole genome shotgun (WGS) entry which is preliminary data.</text>
</comment>
<protein>
    <submittedName>
        <fullName evidence="1">Uncharacterized protein</fullName>
    </submittedName>
</protein>
<dbReference type="STRING" id="1637975.AN957_19040"/>
<keyword evidence="2" id="KW-1185">Reference proteome</keyword>
<organism evidence="1 2">
    <name type="scientific">Cytobacillus solani</name>
    <dbReference type="NCBI Taxonomy" id="1637975"/>
    <lineage>
        <taxon>Bacteria</taxon>
        <taxon>Bacillati</taxon>
        <taxon>Bacillota</taxon>
        <taxon>Bacilli</taxon>
        <taxon>Bacillales</taxon>
        <taxon>Bacillaceae</taxon>
        <taxon>Cytobacillus</taxon>
    </lineage>
</organism>
<proteinExistence type="predicted"/>
<sequence>MTCIIAIVLILITFITYVVLSMKQTQKLVDKVLAKDYTEYKREQRADNMQQAQIEMDKVFPPMKEDKRDDDYL</sequence>
<dbReference type="AlphaFoldDB" id="A0A0Q3VID9"/>
<dbReference type="PATRIC" id="fig|1637975.4.peg.3767"/>
<evidence type="ECO:0000313" key="2">
    <source>
        <dbReference type="Proteomes" id="UP000050996"/>
    </source>
</evidence>
<dbReference type="EMBL" id="LJIX01000006">
    <property type="protein sequence ID" value="KQL20474.1"/>
    <property type="molecule type" value="Genomic_DNA"/>
</dbReference>